<dbReference type="HOGENOM" id="CLU_2128930_0_0_11"/>
<sequence length="113" mass="12061">MTEFSTTGPRAEGDAVTPEVLIEREVTTWQTSLGRIDVLVGIPDADGMPVGYEALQQGAIALRPAGTDIDVEVADLGDIIISKEFAGRSKDTQALPELRRIAGQASDPSRPDR</sequence>
<dbReference type="AlphaFoldDB" id="R4Z1P8"/>
<reference evidence="1 2" key="1">
    <citation type="journal article" date="2013" name="ISME J.">
        <title>Metabolic model for the filamentous 'Candidatus Microthrix parvicella' based on genomic and metagenomic analyses.</title>
        <authorList>
            <person name="Jon McIlroy S."/>
            <person name="Kristiansen R."/>
            <person name="Albertsen M."/>
            <person name="Michael Karst S."/>
            <person name="Rossetti S."/>
            <person name="Lund Nielsen J."/>
            <person name="Tandoi V."/>
            <person name="James Seviour R."/>
            <person name="Nielsen P.H."/>
        </authorList>
    </citation>
    <scope>NUCLEOTIDE SEQUENCE [LARGE SCALE GENOMIC DNA]</scope>
    <source>
        <strain evidence="1 2">RN1</strain>
    </source>
</reference>
<evidence type="ECO:0000313" key="2">
    <source>
        <dbReference type="Proteomes" id="UP000018291"/>
    </source>
</evidence>
<comment type="caution">
    <text evidence="1">The sequence shown here is derived from an EMBL/GenBank/DDBJ whole genome shotgun (WGS) entry which is preliminary data.</text>
</comment>
<keyword evidence="2" id="KW-1185">Reference proteome</keyword>
<proteinExistence type="predicted"/>
<protein>
    <submittedName>
        <fullName evidence="1">Uncharacterized protein</fullName>
    </submittedName>
</protein>
<dbReference type="EMBL" id="CANL01000012">
    <property type="protein sequence ID" value="CCM63196.1"/>
    <property type="molecule type" value="Genomic_DNA"/>
</dbReference>
<dbReference type="Proteomes" id="UP000018291">
    <property type="component" value="Unassembled WGS sequence"/>
</dbReference>
<evidence type="ECO:0000313" key="1">
    <source>
        <dbReference type="EMBL" id="CCM63196.1"/>
    </source>
</evidence>
<accession>R4Z1P8</accession>
<organism evidence="1 2">
    <name type="scientific">Candidatus Neomicrothrix parvicella RN1</name>
    <dbReference type="NCBI Taxonomy" id="1229780"/>
    <lineage>
        <taxon>Bacteria</taxon>
        <taxon>Bacillati</taxon>
        <taxon>Actinomycetota</taxon>
        <taxon>Acidimicrobiia</taxon>
        <taxon>Acidimicrobiales</taxon>
        <taxon>Microthrixaceae</taxon>
        <taxon>Candidatus Neomicrothrix</taxon>
    </lineage>
</organism>
<name>R4Z1P8_9ACTN</name>
<dbReference type="STRING" id="1229780.BN381_20020"/>
<gene>
    <name evidence="1" type="ORF">BN381_20020</name>
</gene>